<dbReference type="KEGG" id="fln:FLA_5031"/>
<dbReference type="PANTHER" id="PTHR21600:SF87">
    <property type="entry name" value="RNA PSEUDOURIDYLATE SYNTHASE DOMAIN-CONTAINING PROTEIN 1"/>
    <property type="match status" value="1"/>
</dbReference>
<dbReference type="AlphaFoldDB" id="A0A173MMX0"/>
<dbReference type="Gene3D" id="3.30.2350.10">
    <property type="entry name" value="Pseudouridine synthase"/>
    <property type="match status" value="1"/>
</dbReference>
<keyword evidence="6" id="KW-1185">Reference proteome</keyword>
<dbReference type="RefSeq" id="WP_076375211.1">
    <property type="nucleotide sequence ID" value="NZ_AP017422.1"/>
</dbReference>
<dbReference type="GO" id="GO:0009982">
    <property type="term" value="F:pseudouridine synthase activity"/>
    <property type="evidence" value="ECO:0007669"/>
    <property type="project" value="InterPro"/>
</dbReference>
<protein>
    <recommendedName>
        <fullName evidence="3">Pseudouridine synthase</fullName>
        <ecNumber evidence="3">5.4.99.-</ecNumber>
    </recommendedName>
</protein>
<dbReference type="OrthoDB" id="9807829at2"/>
<name>A0A173MMX0_9BACT</name>
<dbReference type="NCBIfam" id="TIGR00005">
    <property type="entry name" value="rluA_subfam"/>
    <property type="match status" value="1"/>
</dbReference>
<dbReference type="PANTHER" id="PTHR21600">
    <property type="entry name" value="MITOCHONDRIAL RNA PSEUDOURIDINE SYNTHASE"/>
    <property type="match status" value="1"/>
</dbReference>
<dbReference type="EC" id="5.4.99.-" evidence="3"/>
<reference evidence="6" key="1">
    <citation type="submission" date="2017-01" db="EMBL/GenBank/DDBJ databases">
        <authorList>
            <person name="Varghese N."/>
            <person name="Submissions S."/>
        </authorList>
    </citation>
    <scope>NUCLEOTIDE SEQUENCE [LARGE SCALE GENOMIC DNA]</scope>
    <source>
        <strain evidence="6">DSM 21054</strain>
    </source>
</reference>
<dbReference type="InterPro" id="IPR050188">
    <property type="entry name" value="RluA_PseudoU_synthase"/>
</dbReference>
<proteinExistence type="inferred from homology"/>
<dbReference type="STRING" id="477680.SAMN05421788_101433"/>
<dbReference type="GO" id="GO:0000455">
    <property type="term" value="P:enzyme-directed rRNA pseudouridine synthesis"/>
    <property type="evidence" value="ECO:0007669"/>
    <property type="project" value="TreeGrafter"/>
</dbReference>
<feature type="domain" description="Pseudouridine synthase RsuA/RluA-like" evidence="4">
    <location>
        <begin position="17"/>
        <end position="161"/>
    </location>
</feature>
<accession>A0A173MMX0</accession>
<dbReference type="Proteomes" id="UP000186917">
    <property type="component" value="Unassembled WGS sequence"/>
</dbReference>
<evidence type="ECO:0000256" key="2">
    <source>
        <dbReference type="PIRSR" id="PIRSR606225-1"/>
    </source>
</evidence>
<dbReference type="PROSITE" id="PS01129">
    <property type="entry name" value="PSI_RLU"/>
    <property type="match status" value="1"/>
</dbReference>
<dbReference type="Pfam" id="PF00849">
    <property type="entry name" value="PseudoU_synth_2"/>
    <property type="match status" value="1"/>
</dbReference>
<dbReference type="CDD" id="cd02869">
    <property type="entry name" value="PseudoU_synth_RluA_like"/>
    <property type="match status" value="1"/>
</dbReference>
<dbReference type="InterPro" id="IPR006145">
    <property type="entry name" value="PsdUridine_synth_RsuA/RluA"/>
</dbReference>
<dbReference type="InterPro" id="IPR006224">
    <property type="entry name" value="PsdUridine_synth_RluA-like_CS"/>
</dbReference>
<organism evidence="5 6">
    <name type="scientific">Filimonas lacunae</name>
    <dbReference type="NCBI Taxonomy" id="477680"/>
    <lineage>
        <taxon>Bacteria</taxon>
        <taxon>Pseudomonadati</taxon>
        <taxon>Bacteroidota</taxon>
        <taxon>Chitinophagia</taxon>
        <taxon>Chitinophagales</taxon>
        <taxon>Chitinophagaceae</taxon>
        <taxon>Filimonas</taxon>
    </lineage>
</organism>
<keyword evidence="3" id="KW-0413">Isomerase</keyword>
<feature type="active site" evidence="2">
    <location>
        <position position="57"/>
    </location>
</feature>
<evidence type="ECO:0000313" key="6">
    <source>
        <dbReference type="Proteomes" id="UP000186917"/>
    </source>
</evidence>
<evidence type="ECO:0000256" key="3">
    <source>
        <dbReference type="RuleBase" id="RU362028"/>
    </source>
</evidence>
<dbReference type="SUPFAM" id="SSF55120">
    <property type="entry name" value="Pseudouridine synthase"/>
    <property type="match status" value="1"/>
</dbReference>
<comment type="similarity">
    <text evidence="1 3">Belongs to the pseudouridine synthase RluA family.</text>
</comment>
<dbReference type="EMBL" id="FTOR01000001">
    <property type="protein sequence ID" value="SIS65259.1"/>
    <property type="molecule type" value="Genomic_DNA"/>
</dbReference>
<evidence type="ECO:0000256" key="1">
    <source>
        <dbReference type="ARBA" id="ARBA00010876"/>
    </source>
</evidence>
<comment type="function">
    <text evidence="3">Responsible for synthesis of pseudouridine from uracil.</text>
</comment>
<dbReference type="GO" id="GO:0140098">
    <property type="term" value="F:catalytic activity, acting on RNA"/>
    <property type="evidence" value="ECO:0007669"/>
    <property type="project" value="UniProtKB-ARBA"/>
</dbReference>
<gene>
    <name evidence="5" type="ORF">SAMN05421788_101433</name>
</gene>
<dbReference type="GO" id="GO:0003723">
    <property type="term" value="F:RNA binding"/>
    <property type="evidence" value="ECO:0007669"/>
    <property type="project" value="InterPro"/>
</dbReference>
<evidence type="ECO:0000259" key="4">
    <source>
        <dbReference type="Pfam" id="PF00849"/>
    </source>
</evidence>
<dbReference type="InterPro" id="IPR020103">
    <property type="entry name" value="PsdUridine_synth_cat_dom_sf"/>
</dbReference>
<dbReference type="InterPro" id="IPR006225">
    <property type="entry name" value="PsdUridine_synth_RluC/D"/>
</dbReference>
<comment type="catalytic activity">
    <reaction evidence="3">
        <text>a uridine in RNA = a pseudouridine in RNA</text>
        <dbReference type="Rhea" id="RHEA:48348"/>
        <dbReference type="Rhea" id="RHEA-COMP:12068"/>
        <dbReference type="Rhea" id="RHEA-COMP:12069"/>
        <dbReference type="ChEBI" id="CHEBI:65314"/>
        <dbReference type="ChEBI" id="CHEBI:65315"/>
    </reaction>
</comment>
<sequence>MKQVLTADNIIFENDQFIAINKPSGLLSVPDRKQSEPSLKDMLLAKYGSIFTVHRLDKDTSGVIVFAKDEETHKALSALFEGREVEKYYQGMVYGIPYPEKGSVDAAIMEHPAGNGKMITHAKGKASLTDYEVQQAFRLYSWLKFQIHTGRTHQIRVHMQHLGHAIVCDDLYSNGEPIFISALKKKNYNLNKNELNERPILGRLALHSWLLKFELNGEVFELEAPLPKDLRATLQQLEKHQR</sequence>
<evidence type="ECO:0000313" key="5">
    <source>
        <dbReference type="EMBL" id="SIS65259.1"/>
    </source>
</evidence>